<dbReference type="CDD" id="cd22152">
    <property type="entry name" value="F-box_AtAFR-like"/>
    <property type="match status" value="2"/>
</dbReference>
<dbReference type="Proteomes" id="UP000824890">
    <property type="component" value="Unassembled WGS sequence"/>
</dbReference>
<evidence type="ECO:0000313" key="3">
    <source>
        <dbReference type="Proteomes" id="UP000824890"/>
    </source>
</evidence>
<dbReference type="InterPro" id="IPR015915">
    <property type="entry name" value="Kelch-typ_b-propeller"/>
</dbReference>
<keyword evidence="3" id="KW-1185">Reference proteome</keyword>
<dbReference type="SUPFAM" id="SSF117281">
    <property type="entry name" value="Kelch motif"/>
    <property type="match status" value="3"/>
</dbReference>
<gene>
    <name evidence="2" type="ORF">HID58_052900</name>
</gene>
<sequence>MSSTSIASGQEPPSNKPPVIEPTLILQLPDDLVLSCLAHVSRLHYPILSLVSKTFRSFTSSLELYQTRYLLNRTEGCLYVCLQFPNEPNLRWFTLCRKPDKTLNKKKNTTQSSSGNILAQVQILNSPPVEWSDSDIVAVGHKLYAINKEDDVSSSSSNVFFLDCRTHTWVETPSLRFAHTNPGIDGMMYLAGSYENPDSLNCVQVLDTKNQTWKAVPEDKRIFRDTDFEGKVYKNLDGASGKRSSLVLKLKDSTIDLVGSGTVCVIEKRFYCYLSTGVFLWSNSEIKSFGLKKVQGLEGLPKFGHYTNVKLVECGGKMVVFWDKYVPARGRYKEKMIWCAEISLEMRSSEEVWGKVEWFDAVLTVPKSYKFVYAIAATASLPIKNHRRRSRQENRPRFCNFQMTYPGLEIALSDSLARLQDLSISHFFTGALPESFPTEPNLRWFTLCRKPDKITNQICKKRKKKKKETSSGNLLVISSTPSAMPLPHPTSSSSTVECTRGEKRFYCYLSTGEFLWSNSETDGWEKVDGLEGLPKFSRYSNVKLVNCGGKLVVFWDKYVPAPGGYKEKMIWCADISLEMRGSEEVWGKVEWFDAYPTSGQEPPSNKPPVIEPTLILQLPDDLVLSCLAHVSRLHYPILSLVSKTFRSFTSSLELYQTRYLLNRTEGSLTSLTFVGSLSVGNQIKPLTRRRIRHSHQVVQILNSPPVEWSDSDIVAVGHKLYAINKEDDVSSSSSNVFFLDCRTHTWVETPSLRFAHTNPGIDGMMYLAGSYENPDSLNCVQVLDTKNQTWKAVPEDKRIFRDTDFEGKVYKNLDGASGKRSSLVLKLKDSTIDLVGSGTVCVIEKRFYCYLSTGVFLWSNSEIKSFGLKKVQGLEGLPKFGHYTNVKLVECGGKMVVFWDKYVPARGRYKEKMIWCAEISLEMRSSEEVWGKVEWFDAVLTVPKSYKFVYAIAATV</sequence>
<accession>A0ABQ8AD67</accession>
<dbReference type="PANTHER" id="PTHR24414">
    <property type="entry name" value="F-BOX/KELCH-REPEAT PROTEIN SKIP4"/>
    <property type="match status" value="1"/>
</dbReference>
<reference evidence="2 3" key="1">
    <citation type="submission" date="2021-05" db="EMBL/GenBank/DDBJ databases">
        <title>Genome Assembly of Synthetic Allotetraploid Brassica napus Reveals Homoeologous Exchanges between Subgenomes.</title>
        <authorList>
            <person name="Davis J.T."/>
        </authorList>
    </citation>
    <scope>NUCLEOTIDE SEQUENCE [LARGE SCALE GENOMIC DNA]</scope>
    <source>
        <strain evidence="3">cv. Da-Ae</strain>
        <tissue evidence="2">Seedling</tissue>
    </source>
</reference>
<dbReference type="EMBL" id="JAGKQM010000013">
    <property type="protein sequence ID" value="KAH0890471.1"/>
    <property type="molecule type" value="Genomic_DNA"/>
</dbReference>
<dbReference type="SUPFAM" id="SSF81383">
    <property type="entry name" value="F-box domain"/>
    <property type="match status" value="2"/>
</dbReference>
<dbReference type="InterPro" id="IPR036047">
    <property type="entry name" value="F-box-like_dom_sf"/>
</dbReference>
<dbReference type="InterPro" id="IPR001810">
    <property type="entry name" value="F-box_dom"/>
</dbReference>
<dbReference type="Pfam" id="PF25210">
    <property type="entry name" value="Kelch_FKB95"/>
    <property type="match status" value="3"/>
</dbReference>
<comment type="caution">
    <text evidence="2">The sequence shown here is derived from an EMBL/GenBank/DDBJ whole genome shotgun (WGS) entry which is preliminary data.</text>
</comment>
<protein>
    <recommendedName>
        <fullName evidence="1">F-box domain-containing protein</fullName>
    </recommendedName>
</protein>
<feature type="domain" description="F-box" evidence="1">
    <location>
        <begin position="618"/>
        <end position="658"/>
    </location>
</feature>
<proteinExistence type="predicted"/>
<dbReference type="Gene3D" id="2.120.10.80">
    <property type="entry name" value="Kelch-type beta propeller"/>
    <property type="match status" value="2"/>
</dbReference>
<dbReference type="Pfam" id="PF00646">
    <property type="entry name" value="F-box"/>
    <property type="match status" value="2"/>
</dbReference>
<dbReference type="InterPro" id="IPR050354">
    <property type="entry name" value="F-box/kelch-repeat_ARATH"/>
</dbReference>
<evidence type="ECO:0000313" key="2">
    <source>
        <dbReference type="EMBL" id="KAH0890471.1"/>
    </source>
</evidence>
<evidence type="ECO:0000259" key="1">
    <source>
        <dbReference type="SMART" id="SM00256"/>
    </source>
</evidence>
<dbReference type="SMART" id="SM00256">
    <property type="entry name" value="FBOX"/>
    <property type="match status" value="2"/>
</dbReference>
<name>A0ABQ8AD67_BRANA</name>
<dbReference type="PANTHER" id="PTHR24414:SF142">
    <property type="entry name" value="GENOME ASSEMBLY, CHROMOSOME: A05"/>
    <property type="match status" value="1"/>
</dbReference>
<feature type="domain" description="F-box" evidence="1">
    <location>
        <begin position="28"/>
        <end position="68"/>
    </location>
</feature>
<organism evidence="2 3">
    <name type="scientific">Brassica napus</name>
    <name type="common">Rape</name>
    <dbReference type="NCBI Taxonomy" id="3708"/>
    <lineage>
        <taxon>Eukaryota</taxon>
        <taxon>Viridiplantae</taxon>
        <taxon>Streptophyta</taxon>
        <taxon>Embryophyta</taxon>
        <taxon>Tracheophyta</taxon>
        <taxon>Spermatophyta</taxon>
        <taxon>Magnoliopsida</taxon>
        <taxon>eudicotyledons</taxon>
        <taxon>Gunneridae</taxon>
        <taxon>Pentapetalae</taxon>
        <taxon>rosids</taxon>
        <taxon>malvids</taxon>
        <taxon>Brassicales</taxon>
        <taxon>Brassicaceae</taxon>
        <taxon>Brassiceae</taxon>
        <taxon>Brassica</taxon>
    </lineage>
</organism>
<dbReference type="InterPro" id="IPR057499">
    <property type="entry name" value="Kelch_FKB95"/>
</dbReference>